<feature type="transmembrane region" description="Helical" evidence="1">
    <location>
        <begin position="21"/>
        <end position="37"/>
    </location>
</feature>
<dbReference type="PANTHER" id="PTHR37909">
    <property type="entry name" value="S-ADENOSYL-L-METHIONINE-DEPENDENT METHYLTRANSFERASES SUPERFAMILY PROTEIN"/>
    <property type="match status" value="1"/>
</dbReference>
<protein>
    <recommendedName>
        <fullName evidence="4">Methyltransferase</fullName>
    </recommendedName>
</protein>
<keyword evidence="1" id="KW-0472">Membrane</keyword>
<keyword evidence="1" id="KW-1133">Transmembrane helix</keyword>
<keyword evidence="3" id="KW-1185">Reference proteome</keyword>
<accession>A0A9N8F188</accession>
<name>A0A9N8F188_9STRA</name>
<dbReference type="AlphaFoldDB" id="A0A9N8F188"/>
<proteinExistence type="predicted"/>
<dbReference type="Gene3D" id="3.40.50.150">
    <property type="entry name" value="Vaccinia Virus protein VP39"/>
    <property type="match status" value="1"/>
</dbReference>
<organism evidence="2 3">
    <name type="scientific">Seminavis robusta</name>
    <dbReference type="NCBI Taxonomy" id="568900"/>
    <lineage>
        <taxon>Eukaryota</taxon>
        <taxon>Sar</taxon>
        <taxon>Stramenopiles</taxon>
        <taxon>Ochrophyta</taxon>
        <taxon>Bacillariophyta</taxon>
        <taxon>Bacillariophyceae</taxon>
        <taxon>Bacillariophycidae</taxon>
        <taxon>Naviculales</taxon>
        <taxon>Naviculaceae</taxon>
        <taxon>Seminavis</taxon>
    </lineage>
</organism>
<dbReference type="Pfam" id="PF13578">
    <property type="entry name" value="Methyltransf_24"/>
    <property type="match status" value="1"/>
</dbReference>
<evidence type="ECO:0000313" key="3">
    <source>
        <dbReference type="Proteomes" id="UP001153069"/>
    </source>
</evidence>
<dbReference type="Proteomes" id="UP001153069">
    <property type="component" value="Unassembled WGS sequence"/>
</dbReference>
<dbReference type="SUPFAM" id="SSF53335">
    <property type="entry name" value="S-adenosyl-L-methionine-dependent methyltransferases"/>
    <property type="match status" value="1"/>
</dbReference>
<dbReference type="PANTHER" id="PTHR37909:SF1">
    <property type="entry name" value="S-ADENOSYL-L-METHIONINE-DEPENDENT METHYLTRANSFERASES SUPERFAMILY PROTEIN"/>
    <property type="match status" value="1"/>
</dbReference>
<evidence type="ECO:0000313" key="2">
    <source>
        <dbReference type="EMBL" id="CAB9530115.1"/>
    </source>
</evidence>
<dbReference type="OrthoDB" id="186626at2759"/>
<evidence type="ECO:0000256" key="1">
    <source>
        <dbReference type="SAM" id="Phobius"/>
    </source>
</evidence>
<sequence>MPRKPLSFSIKNSESTRRLSLGHVALIVVMGVCYVVNQGGGGYDLTYLVARRTSITTAVTSDAAASCPPLKPLPPIKGRNEIALFLQEMNFTHGIEIGVQRGNFAAHNLGTWTACQNYKLVDLWAQQNLETYKDVANVNNQQHENFYQETQNRLSPWKHKTEYYRMMSVDAAKYTAKQEMQVDFVYVDARHDYCGCKEDIENYWPLIKPGGILAGHDFMHNDEVRPQDWSICSDGSIHPEAVKGAVMEFANKHGLPLHLTYREPKWNSWWMQKPLC</sequence>
<reference evidence="2" key="1">
    <citation type="submission" date="2020-06" db="EMBL/GenBank/DDBJ databases">
        <authorList>
            <consortium name="Plant Systems Biology data submission"/>
        </authorList>
    </citation>
    <scope>NUCLEOTIDE SEQUENCE</scope>
    <source>
        <strain evidence="2">D6</strain>
    </source>
</reference>
<dbReference type="EMBL" id="CAICTM010002747">
    <property type="protein sequence ID" value="CAB9530115.1"/>
    <property type="molecule type" value="Genomic_DNA"/>
</dbReference>
<gene>
    <name evidence="2" type="ORF">SEMRO_2749_G336200.1</name>
</gene>
<comment type="caution">
    <text evidence="2">The sequence shown here is derived from an EMBL/GenBank/DDBJ whole genome shotgun (WGS) entry which is preliminary data.</text>
</comment>
<keyword evidence="1" id="KW-0812">Transmembrane</keyword>
<dbReference type="InterPro" id="IPR029063">
    <property type="entry name" value="SAM-dependent_MTases_sf"/>
</dbReference>
<evidence type="ECO:0008006" key="4">
    <source>
        <dbReference type="Google" id="ProtNLM"/>
    </source>
</evidence>